<keyword evidence="2" id="KW-1185">Reference proteome</keyword>
<gene>
    <name evidence="1" type="ORF">BU25DRAFT_405301</name>
</gene>
<dbReference type="Proteomes" id="UP000799754">
    <property type="component" value="Unassembled WGS sequence"/>
</dbReference>
<proteinExistence type="predicted"/>
<accession>A0ACB6SGN9</accession>
<sequence length="1445" mass="159105">MHATDSRTRRRGILKHSLLFNKAKHSEDWHQAIDAIAGVLHPPNPKFPYPLLRQATEAYLKKKGKITQADKDIRLAILIDAHEARDIAVAAAAHAMTATSLRALLHVDLNVAHGSYWGLETWLQCLIAANYGNSASVTGLEATWAQYLLPFATHGPGAAGKILIGVSRALRECATPNMNVVPDFLALTSRALTDYGAHLEGLRLKNNWIAAYGASCWMAELGRTLPASTSPGFLLPEHILDAQFPVWRVWASWRPDLRLVRILSSIDSNSAAVLSDLLALEGPDFISRAKSTLRDGLIEQYGSDRSFIKLGGLLIEVPSRTKDGLREILESSISTLESIWTTAVSADRLQLFKLFTELTIARPMTQEGLNLVQAVLFITKGTKGGLGSVLLNAVLCIYTERNNLGGSHIRELQDLIQLFDHDHASSLRRILSTPTLLQGISRCIQDRQTAVRTLIEQDQPWTELALELHTFCSALKSSKSVPIVGEKMIEQMCLLLPPAEHITMAIDIYTAARNRNSKAPIESTNTGGSIDKGKQKREPGQRIAAPAFLTGQTKGLQHPLDEVVEQYFLHRLLSQQAASYTSQRTLDPILRVWESTCAPKLTQKRRSLVILVAKITSDDTNLRIRCLNGIASTGEQLGPGLSLEDLLMILQDIDRNPEHRIVRLIRLLASCPTAQEILCWRDLAYHLLAQETHLDVFKDRNLVDHSLKTMKAAEWLSFLADVQSVFASGPALPSDENAVPPILRVELQKYRLELAPYTNTLTRLEEVLGDENDAVNYILSRGGARSNNILAILQTLKYAEKGPVESFLHKIVGMLSTKVNNEWEVSDCVSIIFDACGEVVEVCKKIWNAKHGFLMITGLSNLDQQSVPGINGRNKTVAASPSTPKTAYSVVPVRTSAPIDPTASKYDVPISVVEIMVTGWLLDENAAENTKNAVRSIACLLNIVQTGFNISRDKLTEAATFWGKIEDEIIQEADRLGSLRKTLKAKDAKGTTLLLQQIGIPDTTELDEEMMKLPAGVMDVVERIGNNEVEIAFSLAAFTQLQRGAMGIPESANMLMLQLFLDYNKDSPPSFCLHYNTDAHLETMAHTRYSCSTESQNPTKQICTSAQTALTWQLGRIIYSKLCRGITGIADIYQHITAWLPDLPQLCVSCSATHNLQTAQLRRSIPCDSHPYSCARLWYNLPLHVRIPEIRTDTFAVDIALSSVYAAAMTNKPELLPSCPIRGNELIKSILNSLPAMRVIRDAVAPSSILSSYHPQAEKLISWAVVHHRGFLATATGLLKIPNLPPGTHQFVLANASPKLESTVVQKIQSTKRETTVLFHGTSLDRLPAILAQGLRVCSGTSLQRTGAAHGKGIYLSDEPATSFYYSPTSLSWKNSGLSNMRMLLGCELVGSGNRVSGKIHVVTDVGSVMVRYILLFTREARMPIRGHIEPAMASGMKALRNGAV</sequence>
<name>A0ACB6SGN9_9PLEO</name>
<evidence type="ECO:0000313" key="1">
    <source>
        <dbReference type="EMBL" id="KAF2633406.1"/>
    </source>
</evidence>
<reference evidence="1" key="1">
    <citation type="journal article" date="2020" name="Stud. Mycol.">
        <title>101 Dothideomycetes genomes: a test case for predicting lifestyles and emergence of pathogens.</title>
        <authorList>
            <person name="Haridas S."/>
            <person name="Albert R."/>
            <person name="Binder M."/>
            <person name="Bloem J."/>
            <person name="Labutti K."/>
            <person name="Salamov A."/>
            <person name="Andreopoulos B."/>
            <person name="Baker S."/>
            <person name="Barry K."/>
            <person name="Bills G."/>
            <person name="Bluhm B."/>
            <person name="Cannon C."/>
            <person name="Castanera R."/>
            <person name="Culley D."/>
            <person name="Daum C."/>
            <person name="Ezra D."/>
            <person name="Gonzalez J."/>
            <person name="Henrissat B."/>
            <person name="Kuo A."/>
            <person name="Liang C."/>
            <person name="Lipzen A."/>
            <person name="Lutzoni F."/>
            <person name="Magnuson J."/>
            <person name="Mondo S."/>
            <person name="Nolan M."/>
            <person name="Ohm R."/>
            <person name="Pangilinan J."/>
            <person name="Park H.-J."/>
            <person name="Ramirez L."/>
            <person name="Alfaro M."/>
            <person name="Sun H."/>
            <person name="Tritt A."/>
            <person name="Yoshinaga Y."/>
            <person name="Zwiers L.-H."/>
            <person name="Turgeon B."/>
            <person name="Goodwin S."/>
            <person name="Spatafora J."/>
            <person name="Crous P."/>
            <person name="Grigoriev I."/>
        </authorList>
    </citation>
    <scope>NUCLEOTIDE SEQUENCE</scope>
    <source>
        <strain evidence="1">CBS 525.71</strain>
    </source>
</reference>
<organism evidence="1 2">
    <name type="scientific">Macroventuria anomochaeta</name>
    <dbReference type="NCBI Taxonomy" id="301207"/>
    <lineage>
        <taxon>Eukaryota</taxon>
        <taxon>Fungi</taxon>
        <taxon>Dikarya</taxon>
        <taxon>Ascomycota</taxon>
        <taxon>Pezizomycotina</taxon>
        <taxon>Dothideomycetes</taxon>
        <taxon>Pleosporomycetidae</taxon>
        <taxon>Pleosporales</taxon>
        <taxon>Pleosporineae</taxon>
        <taxon>Didymellaceae</taxon>
        <taxon>Macroventuria</taxon>
    </lineage>
</organism>
<dbReference type="EMBL" id="MU006701">
    <property type="protein sequence ID" value="KAF2633406.1"/>
    <property type="molecule type" value="Genomic_DNA"/>
</dbReference>
<protein>
    <submittedName>
        <fullName evidence="1">Uncharacterized protein</fullName>
    </submittedName>
</protein>
<evidence type="ECO:0000313" key="2">
    <source>
        <dbReference type="Proteomes" id="UP000799754"/>
    </source>
</evidence>
<comment type="caution">
    <text evidence="1">The sequence shown here is derived from an EMBL/GenBank/DDBJ whole genome shotgun (WGS) entry which is preliminary data.</text>
</comment>